<protein>
    <submittedName>
        <fullName evidence="2">Uncharacterized protein</fullName>
    </submittedName>
</protein>
<organism evidence="2 3">
    <name type="scientific">Dyella psychrodurans</name>
    <dbReference type="NCBI Taxonomy" id="1927960"/>
    <lineage>
        <taxon>Bacteria</taxon>
        <taxon>Pseudomonadati</taxon>
        <taxon>Pseudomonadota</taxon>
        <taxon>Gammaproteobacteria</taxon>
        <taxon>Lysobacterales</taxon>
        <taxon>Rhodanobacteraceae</taxon>
        <taxon>Dyella</taxon>
    </lineage>
</organism>
<feature type="compositionally biased region" description="Low complexity" evidence="1">
    <location>
        <begin position="110"/>
        <end position="121"/>
    </location>
</feature>
<evidence type="ECO:0000313" key="2">
    <source>
        <dbReference type="EMBL" id="RDS81465.1"/>
    </source>
</evidence>
<sequence>MRSRTLAVVARSLLATLFLSGAMGVGAYMLSDVASPLGDDVTQSDAQARLEAFHALPPLDLVPVAAGDVDKAIQGMHLDPAAAQALRADLDDANPSPQSTPDSQSLSPVQQQAPQPAAKPQQTRRRRLVWITLWDTDVEDGDVVRLDSQGYSRTVRLTKKGDTFAVPVPADGVIKVTGVSDGDGGGITVGLASGSERAIFPIMSEGQELGLKVRMN</sequence>
<evidence type="ECO:0000256" key="1">
    <source>
        <dbReference type="SAM" id="MobiDB-lite"/>
    </source>
</evidence>
<keyword evidence="3" id="KW-1185">Reference proteome</keyword>
<dbReference type="Proteomes" id="UP000255334">
    <property type="component" value="Unassembled WGS sequence"/>
</dbReference>
<proteinExistence type="predicted"/>
<dbReference type="AlphaFoldDB" id="A0A370WZT1"/>
<dbReference type="EMBL" id="QRBF01000007">
    <property type="protein sequence ID" value="RDS81465.1"/>
    <property type="molecule type" value="Genomic_DNA"/>
</dbReference>
<evidence type="ECO:0000313" key="3">
    <source>
        <dbReference type="Proteomes" id="UP000255334"/>
    </source>
</evidence>
<reference evidence="2 3" key="1">
    <citation type="submission" date="2018-07" db="EMBL/GenBank/DDBJ databases">
        <title>Dyella monticola sp. nov. and Dyella psychrodurans sp. nov. isolated from monsoon evergreen broad-leaved forest soil of Dinghu Mountain, China.</title>
        <authorList>
            <person name="Gao Z."/>
            <person name="Qiu L."/>
        </authorList>
    </citation>
    <scope>NUCLEOTIDE SEQUENCE [LARGE SCALE GENOMIC DNA]</scope>
    <source>
        <strain evidence="2 3">4MSK11</strain>
    </source>
</reference>
<comment type="caution">
    <text evidence="2">The sequence shown here is derived from an EMBL/GenBank/DDBJ whole genome shotgun (WGS) entry which is preliminary data.</text>
</comment>
<gene>
    <name evidence="2" type="ORF">DWU99_17510</name>
</gene>
<feature type="compositionally biased region" description="Polar residues" evidence="1">
    <location>
        <begin position="95"/>
        <end position="109"/>
    </location>
</feature>
<name>A0A370WZT1_9GAMM</name>
<accession>A0A370WZT1</accession>
<feature type="region of interest" description="Disordered" evidence="1">
    <location>
        <begin position="91"/>
        <end position="124"/>
    </location>
</feature>